<protein>
    <submittedName>
        <fullName evidence="2">SigE-dependent sporulation protein</fullName>
    </submittedName>
</protein>
<dbReference type="Proteomes" id="UP000307756">
    <property type="component" value="Unassembled WGS sequence"/>
</dbReference>
<comment type="caution">
    <text evidence="2">The sequence shown here is derived from an EMBL/GenBank/DDBJ whole genome shotgun (WGS) entry which is preliminary data.</text>
</comment>
<dbReference type="AlphaFoldDB" id="A0A4U1D6S5"/>
<evidence type="ECO:0000313" key="3">
    <source>
        <dbReference type="Proteomes" id="UP000307756"/>
    </source>
</evidence>
<reference evidence="2 3" key="1">
    <citation type="journal article" date="2011" name="J. Microbiol.">
        <title>Bacillus kyonggiensis sp. nov., isolated from soil of a lettuce field.</title>
        <authorList>
            <person name="Dong K."/>
            <person name="Lee S."/>
        </authorList>
    </citation>
    <scope>NUCLEOTIDE SEQUENCE [LARGE SCALE GENOMIC DNA]</scope>
    <source>
        <strain evidence="2 3">NB22</strain>
    </source>
</reference>
<proteinExistence type="predicted"/>
<dbReference type="RefSeq" id="WP_136828870.1">
    <property type="nucleotide sequence ID" value="NZ_SWBM01000001.1"/>
</dbReference>
<evidence type="ECO:0000313" key="2">
    <source>
        <dbReference type="EMBL" id="TKC18154.1"/>
    </source>
</evidence>
<dbReference type="InterPro" id="IPR025428">
    <property type="entry name" value="Spore_YhaL"/>
</dbReference>
<name>A0A4U1D6S5_9BACI</name>
<evidence type="ECO:0000256" key="1">
    <source>
        <dbReference type="SAM" id="Phobius"/>
    </source>
</evidence>
<dbReference type="Pfam" id="PF14147">
    <property type="entry name" value="Spore_YhaL"/>
    <property type="match status" value="1"/>
</dbReference>
<sequence>MDIPVWILVLVGGIIISAFMAVKVGREEREEEREIIEREGEVYMERLKKEKEERSEGSSFG</sequence>
<keyword evidence="1" id="KW-0812">Transmembrane</keyword>
<keyword evidence="1" id="KW-0472">Membrane</keyword>
<organism evidence="2 3">
    <name type="scientific">Robertmurraya kyonggiensis</name>
    <dbReference type="NCBI Taxonomy" id="1037680"/>
    <lineage>
        <taxon>Bacteria</taxon>
        <taxon>Bacillati</taxon>
        <taxon>Bacillota</taxon>
        <taxon>Bacilli</taxon>
        <taxon>Bacillales</taxon>
        <taxon>Bacillaceae</taxon>
        <taxon>Robertmurraya</taxon>
    </lineage>
</organism>
<dbReference type="EMBL" id="SWBM01000001">
    <property type="protein sequence ID" value="TKC18154.1"/>
    <property type="molecule type" value="Genomic_DNA"/>
</dbReference>
<keyword evidence="1" id="KW-1133">Transmembrane helix</keyword>
<accession>A0A4U1D6S5</accession>
<gene>
    <name evidence="2" type="ORF">FA727_00930</name>
</gene>
<feature type="transmembrane region" description="Helical" evidence="1">
    <location>
        <begin position="6"/>
        <end position="25"/>
    </location>
</feature>
<keyword evidence="3" id="KW-1185">Reference proteome</keyword>